<evidence type="ECO:0000259" key="3">
    <source>
        <dbReference type="Pfam" id="PF03795"/>
    </source>
</evidence>
<organism evidence="4 5">
    <name type="scientific">Kaistia terrae</name>
    <dbReference type="NCBI Taxonomy" id="537017"/>
    <lineage>
        <taxon>Bacteria</taxon>
        <taxon>Pseudomonadati</taxon>
        <taxon>Pseudomonadota</taxon>
        <taxon>Alphaproteobacteria</taxon>
        <taxon>Hyphomicrobiales</taxon>
        <taxon>Kaistiaceae</taxon>
        <taxon>Kaistia</taxon>
    </lineage>
</organism>
<sequence>MQFACLVYVDGDAMAALSKEEQARLTDETIVQDWALRQAGRLILARPLQAPESAAVVRVRAGHANVTDGPFSEAKEILGGFLIIEADDREAAIAVAKASPMARMGSIEVRPILDQTHSVTGEGRPPALSRAVDQPSTRS</sequence>
<comment type="caution">
    <text evidence="4">The sequence shown here is derived from an EMBL/GenBank/DDBJ whole genome shotgun (WGS) entry which is preliminary data.</text>
</comment>
<comment type="similarity">
    <text evidence="1">Belongs to the YciI family.</text>
</comment>
<feature type="region of interest" description="Disordered" evidence="2">
    <location>
        <begin position="115"/>
        <end position="139"/>
    </location>
</feature>
<dbReference type="SUPFAM" id="SSF54909">
    <property type="entry name" value="Dimeric alpha+beta barrel"/>
    <property type="match status" value="1"/>
</dbReference>
<dbReference type="Proteomes" id="UP001596150">
    <property type="component" value="Unassembled WGS sequence"/>
</dbReference>
<dbReference type="PANTHER" id="PTHR35174">
    <property type="entry name" value="BLL7171 PROTEIN-RELATED"/>
    <property type="match status" value="1"/>
</dbReference>
<dbReference type="Gene3D" id="3.30.70.1060">
    <property type="entry name" value="Dimeric alpha+beta barrel"/>
    <property type="match status" value="1"/>
</dbReference>
<dbReference type="PANTHER" id="PTHR35174:SF3">
    <property type="entry name" value="BLL7171 PROTEIN"/>
    <property type="match status" value="1"/>
</dbReference>
<dbReference type="Pfam" id="PF03795">
    <property type="entry name" value="YCII"/>
    <property type="match status" value="1"/>
</dbReference>
<dbReference type="RefSeq" id="WP_266345848.1">
    <property type="nucleotide sequence ID" value="NZ_JAPKNH010000011.1"/>
</dbReference>
<dbReference type="InterPro" id="IPR011008">
    <property type="entry name" value="Dimeric_a/b-barrel"/>
</dbReference>
<proteinExistence type="inferred from homology"/>
<evidence type="ECO:0000313" key="4">
    <source>
        <dbReference type="EMBL" id="MFC5517144.1"/>
    </source>
</evidence>
<name>A0ABW0PYK7_9HYPH</name>
<keyword evidence="5" id="KW-1185">Reference proteome</keyword>
<reference evidence="5" key="1">
    <citation type="journal article" date="2019" name="Int. J. Syst. Evol. Microbiol.">
        <title>The Global Catalogue of Microorganisms (GCM) 10K type strain sequencing project: providing services to taxonomists for standard genome sequencing and annotation.</title>
        <authorList>
            <consortium name="The Broad Institute Genomics Platform"/>
            <consortium name="The Broad Institute Genome Sequencing Center for Infectious Disease"/>
            <person name="Wu L."/>
            <person name="Ma J."/>
        </authorList>
    </citation>
    <scope>NUCLEOTIDE SEQUENCE [LARGE SCALE GENOMIC DNA]</scope>
    <source>
        <strain evidence="5">KACC 12633</strain>
    </source>
</reference>
<evidence type="ECO:0000256" key="1">
    <source>
        <dbReference type="ARBA" id="ARBA00007689"/>
    </source>
</evidence>
<dbReference type="InterPro" id="IPR005545">
    <property type="entry name" value="YCII"/>
</dbReference>
<gene>
    <name evidence="4" type="ORF">ACFPP9_15270</name>
</gene>
<protein>
    <submittedName>
        <fullName evidence="4">YciI family protein</fullName>
    </submittedName>
</protein>
<dbReference type="EMBL" id="JBHSML010000007">
    <property type="protein sequence ID" value="MFC5517144.1"/>
    <property type="molecule type" value="Genomic_DNA"/>
</dbReference>
<evidence type="ECO:0000256" key="2">
    <source>
        <dbReference type="SAM" id="MobiDB-lite"/>
    </source>
</evidence>
<feature type="domain" description="YCII-related" evidence="3">
    <location>
        <begin position="1"/>
        <end position="114"/>
    </location>
</feature>
<evidence type="ECO:0000313" key="5">
    <source>
        <dbReference type="Proteomes" id="UP001596150"/>
    </source>
</evidence>
<accession>A0ABW0PYK7</accession>